<keyword evidence="2 5" id="KW-0812">Transmembrane</keyword>
<feature type="transmembrane region" description="Helical" evidence="5">
    <location>
        <begin position="156"/>
        <end position="181"/>
    </location>
</feature>
<feature type="non-terminal residue" evidence="7">
    <location>
        <position position="1"/>
    </location>
</feature>
<dbReference type="Pfam" id="PF14378">
    <property type="entry name" value="PAP2_3"/>
    <property type="match status" value="1"/>
</dbReference>
<organism evidence="7">
    <name type="scientific">marine metagenome</name>
    <dbReference type="NCBI Taxonomy" id="408172"/>
    <lineage>
        <taxon>unclassified sequences</taxon>
        <taxon>metagenomes</taxon>
        <taxon>ecological metagenomes</taxon>
    </lineage>
</organism>
<dbReference type="InterPro" id="IPR052185">
    <property type="entry name" value="IPC_Synthase-Related"/>
</dbReference>
<dbReference type="InterPro" id="IPR026841">
    <property type="entry name" value="Aur1/Ipt1"/>
</dbReference>
<keyword evidence="4 5" id="KW-0472">Membrane</keyword>
<protein>
    <recommendedName>
        <fullName evidence="6">Inositolphosphotransferase Aur1/Ipt1 domain-containing protein</fullName>
    </recommendedName>
</protein>
<dbReference type="AlphaFoldDB" id="A0A381N736"/>
<feature type="transmembrane region" description="Helical" evidence="5">
    <location>
        <begin position="110"/>
        <end position="136"/>
    </location>
</feature>
<feature type="transmembrane region" description="Helical" evidence="5">
    <location>
        <begin position="217"/>
        <end position="235"/>
    </location>
</feature>
<evidence type="ECO:0000256" key="1">
    <source>
        <dbReference type="ARBA" id="ARBA00004141"/>
    </source>
</evidence>
<feature type="transmembrane region" description="Helical" evidence="5">
    <location>
        <begin position="193"/>
        <end position="211"/>
    </location>
</feature>
<dbReference type="CDD" id="cd03386">
    <property type="entry name" value="PAP2_Aur1_like"/>
    <property type="match status" value="1"/>
</dbReference>
<evidence type="ECO:0000256" key="4">
    <source>
        <dbReference type="ARBA" id="ARBA00023136"/>
    </source>
</evidence>
<keyword evidence="3 5" id="KW-1133">Transmembrane helix</keyword>
<evidence type="ECO:0000313" key="7">
    <source>
        <dbReference type="EMBL" id="SUZ50450.1"/>
    </source>
</evidence>
<dbReference type="GO" id="GO:0016020">
    <property type="term" value="C:membrane"/>
    <property type="evidence" value="ECO:0007669"/>
    <property type="project" value="UniProtKB-SubCell"/>
</dbReference>
<evidence type="ECO:0000256" key="3">
    <source>
        <dbReference type="ARBA" id="ARBA00022989"/>
    </source>
</evidence>
<evidence type="ECO:0000256" key="5">
    <source>
        <dbReference type="SAM" id="Phobius"/>
    </source>
</evidence>
<feature type="transmembrane region" description="Helical" evidence="5">
    <location>
        <begin position="12"/>
        <end position="32"/>
    </location>
</feature>
<evidence type="ECO:0000259" key="6">
    <source>
        <dbReference type="Pfam" id="PF14378"/>
    </source>
</evidence>
<dbReference type="PANTHER" id="PTHR31310">
    <property type="match status" value="1"/>
</dbReference>
<accession>A0A381N736</accession>
<reference evidence="7" key="1">
    <citation type="submission" date="2018-05" db="EMBL/GenBank/DDBJ databases">
        <authorList>
            <person name="Lanie J.A."/>
            <person name="Ng W.-L."/>
            <person name="Kazmierczak K.M."/>
            <person name="Andrzejewski T.M."/>
            <person name="Davidsen T.M."/>
            <person name="Wayne K.J."/>
            <person name="Tettelin H."/>
            <person name="Glass J.I."/>
            <person name="Rusch D."/>
            <person name="Podicherti R."/>
            <person name="Tsui H.-C.T."/>
            <person name="Winkler M.E."/>
        </authorList>
    </citation>
    <scope>NUCLEOTIDE SEQUENCE</scope>
</reference>
<evidence type="ECO:0000256" key="2">
    <source>
        <dbReference type="ARBA" id="ARBA00022692"/>
    </source>
</evidence>
<dbReference type="EMBL" id="UINC01000170">
    <property type="protein sequence ID" value="SUZ50450.1"/>
    <property type="molecule type" value="Genomic_DNA"/>
</dbReference>
<comment type="subcellular location">
    <subcellularLocation>
        <location evidence="1">Membrane</location>
        <topology evidence="1">Multi-pass membrane protein</topology>
    </subcellularLocation>
</comment>
<gene>
    <name evidence="7" type="ORF">METZ01_LOCUS3304</name>
</gene>
<feature type="domain" description="Inositolphosphotransferase Aur1/Ipt1" evidence="6">
    <location>
        <begin position="46"/>
        <end position="225"/>
    </location>
</feature>
<sequence length="242" mass="27160">VISFIRGNRSGFSEISLYIGAYFVYVLTKGLVHSDTRAVALVNGEKIVSLQRDLGFLWEPGWQSWALENVEALVVTMNWVYIITYWPVILLVAVILFVKRRQDYYFYRTVVFINLVGALITFMIFPVASPFAIPSIDLLDSIQEFGPRFYGSEGMASYYNISAAMPSLHFSWTVILGVLFWRSFAGLYRFIGMLYPVLTFFAIVITGNHFISDAMAGGVLAVLSLSVALLLRAAVQLRFSGA</sequence>
<proteinExistence type="predicted"/>
<name>A0A381N736_9ZZZZ</name>
<feature type="transmembrane region" description="Helical" evidence="5">
    <location>
        <begin position="79"/>
        <end position="98"/>
    </location>
</feature>
<dbReference type="PANTHER" id="PTHR31310:SF7">
    <property type="entry name" value="PA-PHOSPHATASE RELATED-FAMILY PROTEIN DDB_G0268928"/>
    <property type="match status" value="1"/>
</dbReference>